<protein>
    <submittedName>
        <fullName evidence="1">Uncharacterized protein</fullName>
    </submittedName>
</protein>
<name>A0A8S5S8M9_9CAUD</name>
<reference evidence="1" key="1">
    <citation type="journal article" date="2021" name="Proc. Natl. Acad. Sci. U.S.A.">
        <title>A Catalog of Tens of Thousands of Viruses from Human Metagenomes Reveals Hidden Associations with Chronic Diseases.</title>
        <authorList>
            <person name="Tisza M.J."/>
            <person name="Buck C.B."/>
        </authorList>
    </citation>
    <scope>NUCLEOTIDE SEQUENCE</scope>
    <source>
        <strain evidence="1">CtnzH2</strain>
    </source>
</reference>
<proteinExistence type="predicted"/>
<sequence>MYHSEQPSASGTHVPRWLLFLYPKTPRFRGC</sequence>
<accession>A0A8S5S8M9</accession>
<organism evidence="1">
    <name type="scientific">Myoviridae sp. ctnzH2</name>
    <dbReference type="NCBI Taxonomy" id="2827707"/>
    <lineage>
        <taxon>Viruses</taxon>
        <taxon>Duplodnaviria</taxon>
        <taxon>Heunggongvirae</taxon>
        <taxon>Uroviricota</taxon>
        <taxon>Caudoviricetes</taxon>
    </lineage>
</organism>
<evidence type="ECO:0000313" key="1">
    <source>
        <dbReference type="EMBL" id="DAF47039.1"/>
    </source>
</evidence>
<dbReference type="EMBL" id="BK032549">
    <property type="protein sequence ID" value="DAF47039.1"/>
    <property type="molecule type" value="Genomic_DNA"/>
</dbReference>